<dbReference type="Gene3D" id="3.50.50.60">
    <property type="entry name" value="FAD/NAD(P)-binding domain"/>
    <property type="match status" value="2"/>
</dbReference>
<name>A0ABU7LNS6_9PROT</name>
<evidence type="ECO:0000259" key="5">
    <source>
        <dbReference type="Pfam" id="PF07992"/>
    </source>
</evidence>
<feature type="domain" description="Reductase C-terminal" evidence="6">
    <location>
        <begin position="316"/>
        <end position="400"/>
    </location>
</feature>
<dbReference type="InterPro" id="IPR016156">
    <property type="entry name" value="FAD/NAD-linked_Rdtase_dimer_sf"/>
</dbReference>
<dbReference type="InterPro" id="IPR023753">
    <property type="entry name" value="FAD/NAD-binding_dom"/>
</dbReference>
<keyword evidence="8" id="KW-1185">Reference proteome</keyword>
<dbReference type="EMBL" id="JAZDRP010000002">
    <property type="protein sequence ID" value="MEE2525581.1"/>
    <property type="molecule type" value="Genomic_DNA"/>
</dbReference>
<dbReference type="Gene3D" id="3.30.390.30">
    <property type="match status" value="1"/>
</dbReference>
<evidence type="ECO:0000259" key="6">
    <source>
        <dbReference type="Pfam" id="PF14759"/>
    </source>
</evidence>
<feature type="domain" description="FAD/NAD(P)-binding" evidence="5">
    <location>
        <begin position="4"/>
        <end position="297"/>
    </location>
</feature>
<dbReference type="SUPFAM" id="SSF55424">
    <property type="entry name" value="FAD/NAD-linked reductases, dimerisation (C-terminal) domain"/>
    <property type="match status" value="1"/>
</dbReference>
<dbReference type="RefSeq" id="WP_330198242.1">
    <property type="nucleotide sequence ID" value="NZ_JAZDRP010000002.1"/>
</dbReference>
<evidence type="ECO:0000256" key="2">
    <source>
        <dbReference type="ARBA" id="ARBA00022630"/>
    </source>
</evidence>
<comment type="caution">
    <text evidence="7">The sequence shown here is derived from an EMBL/GenBank/DDBJ whole genome shotgun (WGS) entry which is preliminary data.</text>
</comment>
<dbReference type="PANTHER" id="PTHR43557:SF2">
    <property type="entry name" value="RIESKE DOMAIN-CONTAINING PROTEIN-RELATED"/>
    <property type="match status" value="1"/>
</dbReference>
<sequence>MSDQIIIIGAGQAGAQLADSLRREGHDGPVTLVGAENEPPYQRPPLSKAYLLGEMDEARLPLRPYSFYEQRNIIPRFGVSAIAIDPAARTVTLDTGETLSYGKLALCLGTAVRIPPIRGVDRPHVLTLRTLEDSQRLKAAIDKARSVAVIGGGFIGLEVAATARKLGKTVTILEALDRVMKRAVSEPVSRFFENLHRDKGSQLILDARIAEILPDTIAMTDSTEIPAELVVLGTGVSPVDDLAQAAGLECDNGIIVDEYCRTSDPDIVAAGDCANHPNFLTGERLRLESVQNAIDEAKIAAKTLTGSLDIYKAVPWFWSDQFDIKLQMAGLSGGCDEAVTRGDPASRSFSIFYFRDGLMMAADSINAPADHMAARRILANEARAITPQQAADPAYDLKQAF</sequence>
<protein>
    <submittedName>
        <fullName evidence="7">FAD-dependent oxidoreductase</fullName>
    </submittedName>
</protein>
<keyword evidence="3" id="KW-0274">FAD</keyword>
<reference evidence="7 8" key="1">
    <citation type="submission" date="2024-01" db="EMBL/GenBank/DDBJ databases">
        <title>Hyphobacterium bacterium isolated from marine sediment.</title>
        <authorList>
            <person name="Zhao S."/>
        </authorList>
    </citation>
    <scope>NUCLEOTIDE SEQUENCE [LARGE SCALE GENOMIC DNA]</scope>
    <source>
        <strain evidence="8">HN65</strain>
    </source>
</reference>
<dbReference type="Pfam" id="PF14759">
    <property type="entry name" value="Reductase_C"/>
    <property type="match status" value="1"/>
</dbReference>
<evidence type="ECO:0000256" key="3">
    <source>
        <dbReference type="ARBA" id="ARBA00022827"/>
    </source>
</evidence>
<evidence type="ECO:0000313" key="8">
    <source>
        <dbReference type="Proteomes" id="UP001354971"/>
    </source>
</evidence>
<evidence type="ECO:0000256" key="1">
    <source>
        <dbReference type="ARBA" id="ARBA00001974"/>
    </source>
</evidence>
<dbReference type="InterPro" id="IPR036188">
    <property type="entry name" value="FAD/NAD-bd_sf"/>
</dbReference>
<dbReference type="SUPFAM" id="SSF51905">
    <property type="entry name" value="FAD/NAD(P)-binding domain"/>
    <property type="match status" value="2"/>
</dbReference>
<accession>A0ABU7LNS6</accession>
<keyword evidence="2" id="KW-0285">Flavoprotein</keyword>
<proteinExistence type="predicted"/>
<dbReference type="PRINTS" id="PR00368">
    <property type="entry name" value="FADPNR"/>
</dbReference>
<dbReference type="PRINTS" id="PR00411">
    <property type="entry name" value="PNDRDTASEI"/>
</dbReference>
<dbReference type="PANTHER" id="PTHR43557">
    <property type="entry name" value="APOPTOSIS-INDUCING FACTOR 1"/>
    <property type="match status" value="1"/>
</dbReference>
<comment type="cofactor">
    <cofactor evidence="1">
        <name>FAD</name>
        <dbReference type="ChEBI" id="CHEBI:57692"/>
    </cofactor>
</comment>
<evidence type="ECO:0000256" key="4">
    <source>
        <dbReference type="ARBA" id="ARBA00023002"/>
    </source>
</evidence>
<gene>
    <name evidence="7" type="ORF">V0U79_04325</name>
</gene>
<keyword evidence="4" id="KW-0560">Oxidoreductase</keyword>
<dbReference type="InterPro" id="IPR050446">
    <property type="entry name" value="FAD-oxidoreductase/Apoptosis"/>
</dbReference>
<dbReference type="Pfam" id="PF07992">
    <property type="entry name" value="Pyr_redox_2"/>
    <property type="match status" value="1"/>
</dbReference>
<evidence type="ECO:0000313" key="7">
    <source>
        <dbReference type="EMBL" id="MEE2525581.1"/>
    </source>
</evidence>
<dbReference type="InterPro" id="IPR028202">
    <property type="entry name" value="Reductase_C"/>
</dbReference>
<organism evidence="7 8">
    <name type="scientific">Hyphobacterium lacteum</name>
    <dbReference type="NCBI Taxonomy" id="3116575"/>
    <lineage>
        <taxon>Bacteria</taxon>
        <taxon>Pseudomonadati</taxon>
        <taxon>Pseudomonadota</taxon>
        <taxon>Alphaproteobacteria</taxon>
        <taxon>Maricaulales</taxon>
        <taxon>Maricaulaceae</taxon>
        <taxon>Hyphobacterium</taxon>
    </lineage>
</organism>
<dbReference type="Proteomes" id="UP001354971">
    <property type="component" value="Unassembled WGS sequence"/>
</dbReference>